<dbReference type="PANTHER" id="PTHR43476:SF4">
    <property type="entry name" value="BLR0106 PROTEIN"/>
    <property type="match status" value="1"/>
</dbReference>
<evidence type="ECO:0000313" key="5">
    <source>
        <dbReference type="Proteomes" id="UP000290819"/>
    </source>
</evidence>
<dbReference type="InterPro" id="IPR036188">
    <property type="entry name" value="FAD/NAD-bd_sf"/>
</dbReference>
<reference evidence="4 5" key="1">
    <citation type="submission" date="2017-03" db="EMBL/GenBank/DDBJ databases">
        <authorList>
            <person name="Safronova V.I."/>
            <person name="Sazanova A.L."/>
            <person name="Chirak E.R."/>
        </authorList>
    </citation>
    <scope>NUCLEOTIDE SEQUENCE [LARGE SCALE GENOMIC DNA]</scope>
    <source>
        <strain evidence="4 5">Opo-243</strain>
    </source>
</reference>
<dbReference type="Pfam" id="PF01494">
    <property type="entry name" value="FAD_binding_3"/>
    <property type="match status" value="1"/>
</dbReference>
<dbReference type="AlphaFoldDB" id="A0A4V1P6V4"/>
<dbReference type="PANTHER" id="PTHR43476">
    <property type="entry name" value="3-(3-HYDROXY-PHENYL)PROPIONATE/3-HYDROXYCINNAMIC ACID HYDROXYLASE"/>
    <property type="match status" value="1"/>
</dbReference>
<sequence>MRIAVIGGGPGGLYFAYLWKKRHPEDQVDLFEQNPADATWGFGVVFSDQALEFLRADDPETVDAIAPHMESWENITLNLAGDNVAIDGVGFSSIGRLELLQFLQQRALDAGVTPRFDTQIHAIDQLNGHDLIVAADGLNSLVRRAYEGDFGTSLSYSSNKFVWYGTSKRFDTLSQTFVKTDRGAFNAHHYRYSPTMSTFLVECDHATWQAYGFAYKDVEQSKGVCEEVFADTLGGHCLVSNKSVWRNFPWVWNEHWSFKNMVLIGDALHSAHFSIGSGTRLAIEDAIALVKALESDAHLTTALHRYQAARKPVVQKLVNAARTSAFWYEHFAQHMQLDLVDFAYSYITRSGRIDDARLRHMSPAFMARYEAAKNGADKGRDADGEATA</sequence>
<evidence type="ECO:0000259" key="3">
    <source>
        <dbReference type="Pfam" id="PF01494"/>
    </source>
</evidence>
<keyword evidence="1" id="KW-0560">Oxidoreductase</keyword>
<keyword evidence="5" id="KW-1185">Reference proteome</keyword>
<evidence type="ECO:0000256" key="2">
    <source>
        <dbReference type="ARBA" id="ARBA00023027"/>
    </source>
</evidence>
<feature type="domain" description="FAD-binding" evidence="3">
    <location>
        <begin position="130"/>
        <end position="320"/>
    </location>
</feature>
<dbReference type="PRINTS" id="PR00420">
    <property type="entry name" value="RNGMNOXGNASE"/>
</dbReference>
<dbReference type="InterPro" id="IPR002938">
    <property type="entry name" value="FAD-bd"/>
</dbReference>
<evidence type="ECO:0000313" key="4">
    <source>
        <dbReference type="EMBL" id="RXT48919.1"/>
    </source>
</evidence>
<name>A0A4V1P6V4_9BRAD</name>
<dbReference type="SUPFAM" id="SSF51905">
    <property type="entry name" value="FAD/NAD(P)-binding domain"/>
    <property type="match status" value="1"/>
</dbReference>
<organism evidence="4 5">
    <name type="scientific">Bradyrhizobium betae</name>
    <dbReference type="NCBI Taxonomy" id="244734"/>
    <lineage>
        <taxon>Bacteria</taxon>
        <taxon>Pseudomonadati</taxon>
        <taxon>Pseudomonadota</taxon>
        <taxon>Alphaproteobacteria</taxon>
        <taxon>Hyphomicrobiales</taxon>
        <taxon>Nitrobacteraceae</taxon>
        <taxon>Bradyrhizobium</taxon>
    </lineage>
</organism>
<protein>
    <submittedName>
        <fullName evidence="4">Monooxygenase</fullName>
    </submittedName>
</protein>
<keyword evidence="4" id="KW-0503">Monooxygenase</keyword>
<dbReference type="RefSeq" id="WP_164987983.1">
    <property type="nucleotide sequence ID" value="NZ_MZXW01000016.1"/>
</dbReference>
<dbReference type="EMBL" id="MZXW01000016">
    <property type="protein sequence ID" value="RXT48919.1"/>
    <property type="molecule type" value="Genomic_DNA"/>
</dbReference>
<keyword evidence="2" id="KW-0520">NAD</keyword>
<dbReference type="GO" id="GO:0004497">
    <property type="term" value="F:monooxygenase activity"/>
    <property type="evidence" value="ECO:0007669"/>
    <property type="project" value="UniProtKB-KW"/>
</dbReference>
<dbReference type="Gene3D" id="3.30.9.20">
    <property type="match status" value="1"/>
</dbReference>
<dbReference type="GO" id="GO:0071949">
    <property type="term" value="F:FAD binding"/>
    <property type="evidence" value="ECO:0007669"/>
    <property type="project" value="InterPro"/>
</dbReference>
<dbReference type="Proteomes" id="UP000290819">
    <property type="component" value="Unassembled WGS sequence"/>
</dbReference>
<gene>
    <name evidence="4" type="ORF">B5V03_13605</name>
</gene>
<dbReference type="Gene3D" id="3.50.50.60">
    <property type="entry name" value="FAD/NAD(P)-binding domain"/>
    <property type="match status" value="1"/>
</dbReference>
<proteinExistence type="predicted"/>
<evidence type="ECO:0000256" key="1">
    <source>
        <dbReference type="ARBA" id="ARBA00023002"/>
    </source>
</evidence>
<comment type="caution">
    <text evidence="4">The sequence shown here is derived from an EMBL/GenBank/DDBJ whole genome shotgun (WGS) entry which is preliminary data.</text>
</comment>
<dbReference type="InterPro" id="IPR050631">
    <property type="entry name" value="PheA/TfdB_FAD_monoxygenase"/>
</dbReference>
<accession>A0A4V1P6V4</accession>